<organism evidence="1 2">
    <name type="scientific">Geomicrobium sediminis</name>
    <dbReference type="NCBI Taxonomy" id="1347788"/>
    <lineage>
        <taxon>Bacteria</taxon>
        <taxon>Bacillati</taxon>
        <taxon>Bacillota</taxon>
        <taxon>Bacilli</taxon>
        <taxon>Bacillales</taxon>
        <taxon>Geomicrobium</taxon>
    </lineage>
</organism>
<dbReference type="InterPro" id="IPR009665">
    <property type="entry name" value="YyaC"/>
</dbReference>
<dbReference type="RefSeq" id="WP_204699323.1">
    <property type="nucleotide sequence ID" value="NZ_JAFBEC010000013.1"/>
</dbReference>
<protein>
    <submittedName>
        <fullName evidence="1">Sporulation protein YyaC</fullName>
    </submittedName>
</protein>
<keyword evidence="2" id="KW-1185">Reference proteome</keyword>
<reference evidence="1 2" key="1">
    <citation type="submission" date="2021-01" db="EMBL/GenBank/DDBJ databases">
        <title>Genomic Encyclopedia of Type Strains, Phase IV (KMG-IV): sequencing the most valuable type-strain genomes for metagenomic binning, comparative biology and taxonomic classification.</title>
        <authorList>
            <person name="Goeker M."/>
        </authorList>
    </citation>
    <scope>NUCLEOTIDE SEQUENCE [LARGE SCALE GENOMIC DNA]</scope>
    <source>
        <strain evidence="1 2">DSM 25540</strain>
    </source>
</reference>
<sequence>MKLSFFKEKVFSYPFYFEEHPSSDSLGHLMYEEILRSTKRHTIVLLCIGTDRSTGDAFGPLVGTIIKENSERRMHVYGTLENPVHALNLKETLEDIEKKHPLALLIAVDASMGRAENVGRVTFASGPLHPGSAVHKRLPEAGDMHMTGTVNVSGMMEHVTLQNTRLYFVMQMAEWAANALLTMDRLLHTHTTRPTRTVFTTETSQLLTSSTNQH</sequence>
<proteinExistence type="predicted"/>
<dbReference type="SUPFAM" id="SSF53163">
    <property type="entry name" value="HybD-like"/>
    <property type="match status" value="1"/>
</dbReference>
<dbReference type="Proteomes" id="UP000741863">
    <property type="component" value="Unassembled WGS sequence"/>
</dbReference>
<evidence type="ECO:0000313" key="1">
    <source>
        <dbReference type="EMBL" id="MBM7634512.1"/>
    </source>
</evidence>
<accession>A0ABS2PGX3</accession>
<dbReference type="Pfam" id="PF06866">
    <property type="entry name" value="DUF1256"/>
    <property type="match status" value="1"/>
</dbReference>
<comment type="caution">
    <text evidence="1">The sequence shown here is derived from an EMBL/GenBank/DDBJ whole genome shotgun (WGS) entry which is preliminary data.</text>
</comment>
<dbReference type="EMBL" id="JAFBEC010000013">
    <property type="protein sequence ID" value="MBM7634512.1"/>
    <property type="molecule type" value="Genomic_DNA"/>
</dbReference>
<dbReference type="InterPro" id="IPR023430">
    <property type="entry name" value="Pept_HybD-like_dom_sf"/>
</dbReference>
<dbReference type="NCBIfam" id="TIGR02841">
    <property type="entry name" value="spore_YyaC"/>
    <property type="match status" value="1"/>
</dbReference>
<gene>
    <name evidence="1" type="ORF">JOD17_003631</name>
</gene>
<evidence type="ECO:0000313" key="2">
    <source>
        <dbReference type="Proteomes" id="UP000741863"/>
    </source>
</evidence>
<name>A0ABS2PGX3_9BACL</name>